<evidence type="ECO:0000256" key="7">
    <source>
        <dbReference type="ARBA" id="ARBA00023242"/>
    </source>
</evidence>
<dbReference type="GO" id="GO:0008270">
    <property type="term" value="F:zinc ion binding"/>
    <property type="evidence" value="ECO:0007669"/>
    <property type="project" value="UniProtKB-KW"/>
</dbReference>
<feature type="domain" description="C2H2-type" evidence="10">
    <location>
        <begin position="12"/>
        <end position="39"/>
    </location>
</feature>
<feature type="compositionally biased region" description="Basic and acidic residues" evidence="9">
    <location>
        <begin position="315"/>
        <end position="334"/>
    </location>
</feature>
<dbReference type="Pfam" id="PF13894">
    <property type="entry name" value="zf-C2H2_4"/>
    <property type="match status" value="1"/>
</dbReference>
<evidence type="ECO:0000256" key="5">
    <source>
        <dbReference type="ARBA" id="ARBA00022833"/>
    </source>
</evidence>
<keyword evidence="6" id="KW-0238">DNA-binding</keyword>
<evidence type="ECO:0000256" key="2">
    <source>
        <dbReference type="ARBA" id="ARBA00022723"/>
    </source>
</evidence>
<dbReference type="InterPro" id="IPR013087">
    <property type="entry name" value="Znf_C2H2_type"/>
</dbReference>
<evidence type="ECO:0000256" key="3">
    <source>
        <dbReference type="ARBA" id="ARBA00022737"/>
    </source>
</evidence>
<keyword evidence="3" id="KW-0677">Repeat</keyword>
<dbReference type="AlphaFoldDB" id="A0A6P7FCB2"/>
<keyword evidence="4 8" id="KW-0863">Zinc-finger</keyword>
<feature type="domain" description="C2H2-type" evidence="10">
    <location>
        <begin position="435"/>
        <end position="463"/>
    </location>
</feature>
<evidence type="ECO:0000313" key="12">
    <source>
        <dbReference type="Proteomes" id="UP001652700"/>
    </source>
</evidence>
<feature type="domain" description="C2H2-type" evidence="10">
    <location>
        <begin position="36"/>
        <end position="64"/>
    </location>
</feature>
<dbReference type="GO" id="GO:0010468">
    <property type="term" value="P:regulation of gene expression"/>
    <property type="evidence" value="ECO:0007669"/>
    <property type="project" value="TreeGrafter"/>
</dbReference>
<dbReference type="Gene3D" id="3.30.160.60">
    <property type="entry name" value="Classic Zinc Finger"/>
    <property type="match status" value="6"/>
</dbReference>
<dbReference type="InParanoid" id="A0A6P7FCB2"/>
<dbReference type="SMART" id="SM00355">
    <property type="entry name" value="ZnF_C2H2"/>
    <property type="match status" value="10"/>
</dbReference>
<protein>
    <submittedName>
        <fullName evidence="13">Zinc finger protein 85-like isoform X1</fullName>
    </submittedName>
</protein>
<feature type="domain" description="C2H2-type" evidence="10">
    <location>
        <begin position="154"/>
        <end position="181"/>
    </location>
</feature>
<dbReference type="KEGG" id="dvv:114327940"/>
<dbReference type="PANTHER" id="PTHR16515:SF49">
    <property type="entry name" value="GASTRULA ZINC FINGER PROTEIN XLCGF49.1-LIKE-RELATED"/>
    <property type="match status" value="1"/>
</dbReference>
<keyword evidence="5" id="KW-0862">Zinc</keyword>
<dbReference type="EnsemblMetazoa" id="XM_028276661.2">
    <property type="protein sequence ID" value="XP_028132462.1"/>
    <property type="gene ID" value="LOC114327940"/>
</dbReference>
<dbReference type="Pfam" id="PF00096">
    <property type="entry name" value="zf-C2H2"/>
    <property type="match status" value="3"/>
</dbReference>
<dbReference type="Proteomes" id="UP001652700">
    <property type="component" value="Unplaced"/>
</dbReference>
<name>A0A6P7FCB2_DIAVI</name>
<dbReference type="FunFam" id="3.30.160.60:FF:002388">
    <property type="entry name" value="Uncharacterized protein, isoform B"/>
    <property type="match status" value="1"/>
</dbReference>
<evidence type="ECO:0000256" key="9">
    <source>
        <dbReference type="SAM" id="MobiDB-lite"/>
    </source>
</evidence>
<dbReference type="InterPro" id="IPR036236">
    <property type="entry name" value="Znf_C2H2_sf"/>
</dbReference>
<dbReference type="FunFam" id="3.30.160.60:FF:000446">
    <property type="entry name" value="Zinc finger protein"/>
    <property type="match status" value="1"/>
</dbReference>
<evidence type="ECO:0000259" key="10">
    <source>
        <dbReference type="PROSITE" id="PS50157"/>
    </source>
</evidence>
<feature type="region of interest" description="Disordered" evidence="9">
    <location>
        <begin position="279"/>
        <end position="351"/>
    </location>
</feature>
<dbReference type="PROSITE" id="PS50157">
    <property type="entry name" value="ZINC_FINGER_C2H2_2"/>
    <property type="match status" value="8"/>
</dbReference>
<accession>A0A6P7FCB2</accession>
<evidence type="ECO:0000256" key="8">
    <source>
        <dbReference type="PROSITE-ProRule" id="PRU00042"/>
    </source>
</evidence>
<feature type="domain" description="C2H2-type" evidence="10">
    <location>
        <begin position="182"/>
        <end position="209"/>
    </location>
</feature>
<feature type="domain" description="C2H2-type" evidence="10">
    <location>
        <begin position="126"/>
        <end position="153"/>
    </location>
</feature>
<comment type="subcellular location">
    <subcellularLocation>
        <location evidence="1">Nucleus</location>
    </subcellularLocation>
</comment>
<evidence type="ECO:0000313" key="13">
    <source>
        <dbReference type="RefSeq" id="XP_028132462.1"/>
    </source>
</evidence>
<gene>
    <name evidence="13" type="primary">LOC114327940</name>
</gene>
<evidence type="ECO:0000256" key="6">
    <source>
        <dbReference type="ARBA" id="ARBA00023125"/>
    </source>
</evidence>
<sequence length="565" mass="65204">MDSEESSEDRTFVCSSCNKEFKTLVLFNRHKKTHNSTCEKCNKTFKTFSQLRQHNKEKHPKIKFFKCKVCPDLTFNQEKEFLVHLRNTHEGKIIESHMCNVCGRTFRTSSELTLHIRSKCGTEKQFICKECGQKLMSPGSLYTHLKRHKGENSFMCRFCAKLFLTSGQLKVHERIHTQQKDFVCEVCGKGFCHRQSLITHISLHTGIKPYQCEGCGKSFSCVGNLLKHRRTHADSCGAIPMTSHRVQNPSTKIKVRINTPASSKLKRMQMKKELEEKLANLDKEINEDRDEEVKDEDVKSEDDSSSENTVVQSKDVSKSEEDNNDVKKESSKESSDDDIFNDTDSDSDYLEADDDDDFDIFEKKKSVKSKSRKRQTISIQDEDVENFIKIRKLEKGKTAMCIYCNKEYSNFKWLFKHEQEHKENGDVKEENTVVYTCDTCNKSFDTEVNLKDHEKSEHPKELDISWSSCLQTGLKETEKQDLIQKHATGDFITKYSLELQQHEVISNIQKQICCGLSAIDSYLNKVSKNKEESNSLDILNLVDSAKIFADLYYIVSKDDVDSKST</sequence>
<dbReference type="InterPro" id="IPR050331">
    <property type="entry name" value="Zinc_finger"/>
</dbReference>
<evidence type="ECO:0000313" key="11">
    <source>
        <dbReference type="EnsemblMetazoa" id="XP_028132462.1"/>
    </source>
</evidence>
<feature type="domain" description="C2H2-type" evidence="10">
    <location>
        <begin position="97"/>
        <end position="124"/>
    </location>
</feature>
<dbReference type="GeneID" id="114327940"/>
<dbReference type="SUPFAM" id="SSF57667">
    <property type="entry name" value="beta-beta-alpha zinc fingers"/>
    <property type="match status" value="5"/>
</dbReference>
<reference evidence="11" key="2">
    <citation type="submission" date="2025-05" db="UniProtKB">
        <authorList>
            <consortium name="EnsemblMetazoa"/>
        </authorList>
    </citation>
    <scope>IDENTIFICATION</scope>
</reference>
<keyword evidence="12" id="KW-1185">Reference proteome</keyword>
<proteinExistence type="predicted"/>
<dbReference type="Pfam" id="PF13912">
    <property type="entry name" value="zf-C2H2_6"/>
    <property type="match status" value="2"/>
</dbReference>
<dbReference type="OrthoDB" id="654211at2759"/>
<organism evidence="13">
    <name type="scientific">Diabrotica virgifera virgifera</name>
    <name type="common">western corn rootworm</name>
    <dbReference type="NCBI Taxonomy" id="50390"/>
    <lineage>
        <taxon>Eukaryota</taxon>
        <taxon>Metazoa</taxon>
        <taxon>Ecdysozoa</taxon>
        <taxon>Arthropoda</taxon>
        <taxon>Hexapoda</taxon>
        <taxon>Insecta</taxon>
        <taxon>Pterygota</taxon>
        <taxon>Neoptera</taxon>
        <taxon>Endopterygota</taxon>
        <taxon>Coleoptera</taxon>
        <taxon>Polyphaga</taxon>
        <taxon>Cucujiformia</taxon>
        <taxon>Chrysomeloidea</taxon>
        <taxon>Chrysomelidae</taxon>
        <taxon>Galerucinae</taxon>
        <taxon>Diabroticina</taxon>
        <taxon>Diabroticites</taxon>
        <taxon>Diabrotica</taxon>
    </lineage>
</organism>
<feature type="compositionally biased region" description="Acidic residues" evidence="9">
    <location>
        <begin position="335"/>
        <end position="351"/>
    </location>
</feature>
<keyword evidence="2" id="KW-0479">Metal-binding</keyword>
<keyword evidence="7" id="KW-0539">Nucleus</keyword>
<reference evidence="13" key="1">
    <citation type="submission" date="2025-04" db="UniProtKB">
        <authorList>
            <consortium name="RefSeq"/>
        </authorList>
    </citation>
    <scope>IDENTIFICATION</scope>
    <source>
        <tissue evidence="13">Whole insect</tissue>
    </source>
</reference>
<dbReference type="RefSeq" id="XP_028132462.1">
    <property type="nucleotide sequence ID" value="XM_028276661.1"/>
</dbReference>
<evidence type="ECO:0000256" key="4">
    <source>
        <dbReference type="ARBA" id="ARBA00022771"/>
    </source>
</evidence>
<feature type="domain" description="C2H2-type" evidence="10">
    <location>
        <begin position="210"/>
        <end position="233"/>
    </location>
</feature>
<dbReference type="GO" id="GO:0005634">
    <property type="term" value="C:nucleus"/>
    <property type="evidence" value="ECO:0007669"/>
    <property type="project" value="TreeGrafter"/>
</dbReference>
<feature type="compositionally biased region" description="Acidic residues" evidence="9">
    <location>
        <begin position="287"/>
        <end position="305"/>
    </location>
</feature>
<dbReference type="PROSITE" id="PS00028">
    <property type="entry name" value="ZINC_FINGER_C2H2_1"/>
    <property type="match status" value="8"/>
</dbReference>
<evidence type="ECO:0000256" key="1">
    <source>
        <dbReference type="ARBA" id="ARBA00004123"/>
    </source>
</evidence>
<dbReference type="PANTHER" id="PTHR16515">
    <property type="entry name" value="PR DOMAIN ZINC FINGER PROTEIN"/>
    <property type="match status" value="1"/>
</dbReference>